<dbReference type="OrthoDB" id="9771666at2"/>
<dbReference type="Proteomes" id="UP000318413">
    <property type="component" value="Unassembled WGS sequence"/>
</dbReference>
<evidence type="ECO:0000313" key="5">
    <source>
        <dbReference type="Proteomes" id="UP000318413"/>
    </source>
</evidence>
<keyword evidence="5" id="KW-1185">Reference proteome</keyword>
<dbReference type="SUPFAM" id="SSF53474">
    <property type="entry name" value="alpha/beta-Hydrolases"/>
    <property type="match status" value="1"/>
</dbReference>
<comment type="caution">
    <text evidence="4">The sequence shown here is derived from an EMBL/GenBank/DDBJ whole genome shotgun (WGS) entry which is preliminary data.</text>
</comment>
<keyword evidence="1 4" id="KW-0378">Hydrolase</keyword>
<dbReference type="EMBL" id="RCZK01000002">
    <property type="protein sequence ID" value="TPG14618.1"/>
    <property type="molecule type" value="Genomic_DNA"/>
</dbReference>
<dbReference type="PANTHER" id="PTHR48081:SF33">
    <property type="entry name" value="KYNURENINE FORMAMIDASE"/>
    <property type="match status" value="1"/>
</dbReference>
<dbReference type="PANTHER" id="PTHR48081">
    <property type="entry name" value="AB HYDROLASE SUPERFAMILY PROTEIN C4A8.06C"/>
    <property type="match status" value="1"/>
</dbReference>
<reference evidence="4 5" key="1">
    <citation type="journal article" date="2019" name="Environ. Microbiol.">
        <title>Species interactions and distinct microbial communities in high Arctic permafrost affected cryosols are associated with the CH4 and CO2 gas fluxes.</title>
        <authorList>
            <person name="Altshuler I."/>
            <person name="Hamel J."/>
            <person name="Turney S."/>
            <person name="Magnuson E."/>
            <person name="Levesque R."/>
            <person name="Greer C."/>
            <person name="Whyte L.G."/>
        </authorList>
    </citation>
    <scope>NUCLEOTIDE SEQUENCE [LARGE SCALE GENOMIC DNA]</scope>
    <source>
        <strain evidence="4 5">S5.1</strain>
    </source>
</reference>
<proteinExistence type="predicted"/>
<protein>
    <submittedName>
        <fullName evidence="4">Alpha/beta hydrolase</fullName>
    </submittedName>
</protein>
<name>A0A502CP08_9SPHN</name>
<gene>
    <name evidence="4" type="ORF">EAH84_04175</name>
</gene>
<feature type="domain" description="BD-FAE-like" evidence="3">
    <location>
        <begin position="63"/>
        <end position="216"/>
    </location>
</feature>
<sequence length="312" mass="33479">MRFLALLLLPIAAFACSAPAPTEARLLTWSDLTRRPRPTPDATVAYGTDPLQKGDLWIPQRKPNGNARPPVIIMIHGGCWQTDIADRTLMDWIADDLRHDGIAVWNIDYRGVDRPGGGYPGTFTDTGKAVDQLHAIAKKYHLDARRVVAIGHSAGGHLALWAAGRARLPASSPLRVAHPLRINHVISLGGLPDLEATAASPDNGCGTAVVARLVGPLDNNTRPDPYADTSVTRLLPLGVSQDLVNGREDHIIPYRLATGYVATATTAGDTAVLHTVPNTGHVELITPESTAWAETRRLIHAALLIPSPQGEE</sequence>
<evidence type="ECO:0000313" key="4">
    <source>
        <dbReference type="EMBL" id="TPG14618.1"/>
    </source>
</evidence>
<evidence type="ECO:0000256" key="1">
    <source>
        <dbReference type="ARBA" id="ARBA00022801"/>
    </source>
</evidence>
<dbReference type="GO" id="GO:0016787">
    <property type="term" value="F:hydrolase activity"/>
    <property type="evidence" value="ECO:0007669"/>
    <property type="project" value="UniProtKB-KW"/>
</dbReference>
<evidence type="ECO:0000259" key="3">
    <source>
        <dbReference type="Pfam" id="PF20434"/>
    </source>
</evidence>
<dbReference type="Pfam" id="PF20434">
    <property type="entry name" value="BD-FAE"/>
    <property type="match status" value="1"/>
</dbReference>
<dbReference type="RefSeq" id="WP_140868120.1">
    <property type="nucleotide sequence ID" value="NZ_RCZK01000002.1"/>
</dbReference>
<feature type="chain" id="PRO_5021449591" evidence="2">
    <location>
        <begin position="21"/>
        <end position="312"/>
    </location>
</feature>
<accession>A0A502CP08</accession>
<dbReference type="InterPro" id="IPR049492">
    <property type="entry name" value="BD-FAE-like_dom"/>
</dbReference>
<dbReference type="AlphaFoldDB" id="A0A502CP08"/>
<evidence type="ECO:0000256" key="2">
    <source>
        <dbReference type="SAM" id="SignalP"/>
    </source>
</evidence>
<dbReference type="PROSITE" id="PS51257">
    <property type="entry name" value="PROKAR_LIPOPROTEIN"/>
    <property type="match status" value="1"/>
</dbReference>
<keyword evidence="2" id="KW-0732">Signal</keyword>
<dbReference type="InterPro" id="IPR050300">
    <property type="entry name" value="GDXG_lipolytic_enzyme"/>
</dbReference>
<feature type="signal peptide" evidence="2">
    <location>
        <begin position="1"/>
        <end position="20"/>
    </location>
</feature>
<dbReference type="Gene3D" id="3.40.50.1820">
    <property type="entry name" value="alpha/beta hydrolase"/>
    <property type="match status" value="1"/>
</dbReference>
<organism evidence="4 5">
    <name type="scientific">Sphingomonas oligophenolica</name>
    <dbReference type="NCBI Taxonomy" id="301154"/>
    <lineage>
        <taxon>Bacteria</taxon>
        <taxon>Pseudomonadati</taxon>
        <taxon>Pseudomonadota</taxon>
        <taxon>Alphaproteobacteria</taxon>
        <taxon>Sphingomonadales</taxon>
        <taxon>Sphingomonadaceae</taxon>
        <taxon>Sphingomonas</taxon>
    </lineage>
</organism>
<dbReference type="InterPro" id="IPR029058">
    <property type="entry name" value="AB_hydrolase_fold"/>
</dbReference>